<keyword evidence="2" id="KW-1185">Reference proteome</keyword>
<evidence type="ECO:0000313" key="1">
    <source>
        <dbReference type="EMBL" id="GAA0172692.1"/>
    </source>
</evidence>
<dbReference type="EMBL" id="BAABME010008239">
    <property type="protein sequence ID" value="GAA0172692.1"/>
    <property type="molecule type" value="Genomic_DNA"/>
</dbReference>
<reference evidence="1 2" key="1">
    <citation type="submission" date="2024-01" db="EMBL/GenBank/DDBJ databases">
        <title>The complete chloroplast genome sequence of Lithospermum erythrorhizon: insights into the phylogenetic relationship among Boraginaceae species and the maternal lineages of purple gromwells.</title>
        <authorList>
            <person name="Okada T."/>
            <person name="Watanabe K."/>
        </authorList>
    </citation>
    <scope>NUCLEOTIDE SEQUENCE [LARGE SCALE GENOMIC DNA]</scope>
</reference>
<gene>
    <name evidence="1" type="ORF">LIER_26464</name>
</gene>
<proteinExistence type="predicted"/>
<sequence length="85" mass="9608">MINRKEDNSPNERESFKRVIQHEKVECVPFIYKDQGKTFRAGTNLDKQHASQLIKLIREFANVFAQGNETHARSGSGFGPPSATC</sequence>
<protein>
    <submittedName>
        <fullName evidence="1">Uncharacterized protein</fullName>
    </submittedName>
</protein>
<comment type="caution">
    <text evidence="1">The sequence shown here is derived from an EMBL/GenBank/DDBJ whole genome shotgun (WGS) entry which is preliminary data.</text>
</comment>
<accession>A0AAV3REB6</accession>
<name>A0AAV3REB6_LITER</name>
<dbReference type="AlphaFoldDB" id="A0AAV3REB6"/>
<evidence type="ECO:0000313" key="2">
    <source>
        <dbReference type="Proteomes" id="UP001454036"/>
    </source>
</evidence>
<organism evidence="1 2">
    <name type="scientific">Lithospermum erythrorhizon</name>
    <name type="common">Purple gromwell</name>
    <name type="synonym">Lithospermum officinale var. erythrorhizon</name>
    <dbReference type="NCBI Taxonomy" id="34254"/>
    <lineage>
        <taxon>Eukaryota</taxon>
        <taxon>Viridiplantae</taxon>
        <taxon>Streptophyta</taxon>
        <taxon>Embryophyta</taxon>
        <taxon>Tracheophyta</taxon>
        <taxon>Spermatophyta</taxon>
        <taxon>Magnoliopsida</taxon>
        <taxon>eudicotyledons</taxon>
        <taxon>Gunneridae</taxon>
        <taxon>Pentapetalae</taxon>
        <taxon>asterids</taxon>
        <taxon>lamiids</taxon>
        <taxon>Boraginales</taxon>
        <taxon>Boraginaceae</taxon>
        <taxon>Boraginoideae</taxon>
        <taxon>Lithospermeae</taxon>
        <taxon>Lithospermum</taxon>
    </lineage>
</organism>
<dbReference type="Proteomes" id="UP001454036">
    <property type="component" value="Unassembled WGS sequence"/>
</dbReference>